<evidence type="ECO:0000259" key="2">
    <source>
        <dbReference type="Pfam" id="PF00135"/>
    </source>
</evidence>
<dbReference type="ESTHER" id="cordf-a0a179i7t7">
    <property type="family name" value="Fungal_carboxylesterase_lipase"/>
</dbReference>
<dbReference type="Pfam" id="PF00135">
    <property type="entry name" value="COesterase"/>
    <property type="match status" value="1"/>
</dbReference>
<gene>
    <name evidence="3" type="ORF">LLEC1_00564</name>
</gene>
<evidence type="ECO:0000256" key="1">
    <source>
        <dbReference type="SAM" id="SignalP"/>
    </source>
</evidence>
<keyword evidence="1" id="KW-0732">Signal</keyword>
<dbReference type="OrthoDB" id="408631at2759"/>
<dbReference type="EMBL" id="LUKN01003219">
    <property type="protein sequence ID" value="OAQ97768.1"/>
    <property type="molecule type" value="Genomic_DNA"/>
</dbReference>
<evidence type="ECO:0000313" key="4">
    <source>
        <dbReference type="Proteomes" id="UP000243081"/>
    </source>
</evidence>
<proteinExistence type="predicted"/>
<dbReference type="InterPro" id="IPR029058">
    <property type="entry name" value="AB_hydrolase_fold"/>
</dbReference>
<dbReference type="PANTHER" id="PTHR11559">
    <property type="entry name" value="CARBOXYLESTERASE"/>
    <property type="match status" value="1"/>
</dbReference>
<dbReference type="AlphaFoldDB" id="A0A179I7T7"/>
<sequence>MQLRSSLLVAVVALIAPLALAVDSKVRLPYAQYDGLVLSNGITQWLGMRYAAPPIGPRRFRHPHDPDDEDGVQSAQAHGDLCLVTGNPVDDPGHGEDCLFINVQAPSSARKKSNLPVFVYISGDGYGNVFPDSKVNATQLLENNGMNFVVVTFNYRVGPYGFLSKGNATNTNNGIRDQVKALDWVNNFIHHFGGDRKHVVIGGSGIGAQNALILLTTLKNFNHRFAGIIAESPAFTPMLNMTQADVRYREFVQQMGCDNTTDYDLLYRSQMESSEDFSLDCMRKLSAEDIQVASRNAAVSDTKAPPWDPWLPHIDNDVIVDTISNNFRANQYAGVPFILGNIVNNSPEFAYRSGATTEDAIEYMHALYPDLLPKDLKEIGQMYPKHTVKHGQKPDISNAHQDSRYTCPALVAAEAMKHEGIDSGWLYLWQVDEWEILDAADRQHIQAAALWGRPAVGPSPERYSEGGVNEAVPSLKQRYWTNFIKSLNPNVNDKRRWAARAASRRIRLTHWGRWKTQSRARLIFKNRGKAKVEDTDHLRWSCSFWKRLSPRMHI</sequence>
<feature type="domain" description="Carboxylesterase type B" evidence="2">
    <location>
        <begin position="32"/>
        <end position="499"/>
    </location>
</feature>
<feature type="signal peptide" evidence="1">
    <location>
        <begin position="1"/>
        <end position="21"/>
    </location>
</feature>
<dbReference type="InterPro" id="IPR050309">
    <property type="entry name" value="Type-B_Carboxylest/Lipase"/>
</dbReference>
<evidence type="ECO:0000313" key="3">
    <source>
        <dbReference type="EMBL" id="OAQ97768.1"/>
    </source>
</evidence>
<dbReference type="Gene3D" id="3.40.50.1820">
    <property type="entry name" value="alpha/beta hydrolase"/>
    <property type="match status" value="1"/>
</dbReference>
<protein>
    <recommendedName>
        <fullName evidence="2">Carboxylesterase type B domain-containing protein</fullName>
    </recommendedName>
</protein>
<accession>A0A179I7T7</accession>
<organism evidence="3 4">
    <name type="scientific">Cordyceps confragosa</name>
    <name type="common">Lecanicillium lecanii</name>
    <dbReference type="NCBI Taxonomy" id="2714763"/>
    <lineage>
        <taxon>Eukaryota</taxon>
        <taxon>Fungi</taxon>
        <taxon>Dikarya</taxon>
        <taxon>Ascomycota</taxon>
        <taxon>Pezizomycotina</taxon>
        <taxon>Sordariomycetes</taxon>
        <taxon>Hypocreomycetidae</taxon>
        <taxon>Hypocreales</taxon>
        <taxon>Cordycipitaceae</taxon>
        <taxon>Akanthomyces</taxon>
    </lineage>
</organism>
<dbReference type="OMA" id="WSSACET"/>
<dbReference type="SUPFAM" id="SSF53474">
    <property type="entry name" value="alpha/beta-Hydrolases"/>
    <property type="match status" value="1"/>
</dbReference>
<dbReference type="InterPro" id="IPR002018">
    <property type="entry name" value="CarbesteraseB"/>
</dbReference>
<comment type="caution">
    <text evidence="3">The sequence shown here is derived from an EMBL/GenBank/DDBJ whole genome shotgun (WGS) entry which is preliminary data.</text>
</comment>
<feature type="chain" id="PRO_5008104165" description="Carboxylesterase type B domain-containing protein" evidence="1">
    <location>
        <begin position="22"/>
        <end position="554"/>
    </location>
</feature>
<dbReference type="Proteomes" id="UP000243081">
    <property type="component" value="Unassembled WGS sequence"/>
</dbReference>
<reference evidence="3 4" key="1">
    <citation type="submission" date="2016-03" db="EMBL/GenBank/DDBJ databases">
        <title>Fine-scale spatial genetic structure of a fungal parasite of coffee scale insects.</title>
        <authorList>
            <person name="Jackson D."/>
            <person name="Zemenick K.A."/>
            <person name="Malloure B."/>
            <person name="Quandt C.A."/>
            <person name="James T.Y."/>
        </authorList>
    </citation>
    <scope>NUCLEOTIDE SEQUENCE [LARGE SCALE GENOMIC DNA]</scope>
    <source>
        <strain evidence="3 4">UM487</strain>
    </source>
</reference>
<name>A0A179I7T7_CORDF</name>
<keyword evidence="4" id="KW-1185">Reference proteome</keyword>